<dbReference type="EMBL" id="JAIQCV010000011">
    <property type="protein sequence ID" value="KAH1047734.1"/>
    <property type="molecule type" value="Genomic_DNA"/>
</dbReference>
<dbReference type="AlphaFoldDB" id="A0A9D3ZMP0"/>
<feature type="compositionally biased region" description="Acidic residues" evidence="1">
    <location>
        <begin position="148"/>
        <end position="158"/>
    </location>
</feature>
<sequence>MGMKAMVQAHIVSGSPILELYVNFSNTDERGWRSTYLPVREARMKEQVESPTTQLCALDFSHDRQNIQQSGFNGNPEYWTPTRHLVSGFDLNFSQPMFNAGSTYRRMTSSSNNWQSTCDFGYFDKYTRRDDILLTTSTVKGTTNPGDADGDENEEDTESNAGPIRELGVDDLEIAIFFEPEPIPFELEPIPTKPKYGGSDGEGSSKIAEEDPRFRDY</sequence>
<feature type="region of interest" description="Disordered" evidence="1">
    <location>
        <begin position="183"/>
        <end position="217"/>
    </location>
</feature>
<reference evidence="2 3" key="1">
    <citation type="journal article" date="2021" name="Plant Biotechnol. J.">
        <title>Multi-omics assisted identification of the key and species-specific regulatory components of drought-tolerant mechanisms in Gossypium stocksii.</title>
        <authorList>
            <person name="Yu D."/>
            <person name="Ke L."/>
            <person name="Zhang D."/>
            <person name="Wu Y."/>
            <person name="Sun Y."/>
            <person name="Mei J."/>
            <person name="Sun J."/>
            <person name="Sun Y."/>
        </authorList>
    </citation>
    <scope>NUCLEOTIDE SEQUENCE [LARGE SCALE GENOMIC DNA]</scope>
    <source>
        <strain evidence="3">cv. E1</strain>
        <tissue evidence="2">Leaf</tissue>
    </source>
</reference>
<keyword evidence="3" id="KW-1185">Reference proteome</keyword>
<protein>
    <submittedName>
        <fullName evidence="2">Uncharacterized protein</fullName>
    </submittedName>
</protein>
<gene>
    <name evidence="2" type="ORF">J1N35_038518</name>
</gene>
<feature type="region of interest" description="Disordered" evidence="1">
    <location>
        <begin position="137"/>
        <end position="166"/>
    </location>
</feature>
<accession>A0A9D3ZMP0</accession>
<evidence type="ECO:0000313" key="2">
    <source>
        <dbReference type="EMBL" id="KAH1047734.1"/>
    </source>
</evidence>
<evidence type="ECO:0000313" key="3">
    <source>
        <dbReference type="Proteomes" id="UP000828251"/>
    </source>
</evidence>
<comment type="caution">
    <text evidence="2">The sequence shown here is derived from an EMBL/GenBank/DDBJ whole genome shotgun (WGS) entry which is preliminary data.</text>
</comment>
<feature type="compositionally biased region" description="Basic and acidic residues" evidence="1">
    <location>
        <begin position="207"/>
        <end position="217"/>
    </location>
</feature>
<evidence type="ECO:0000256" key="1">
    <source>
        <dbReference type="SAM" id="MobiDB-lite"/>
    </source>
</evidence>
<organism evidence="2 3">
    <name type="scientific">Gossypium stocksii</name>
    <dbReference type="NCBI Taxonomy" id="47602"/>
    <lineage>
        <taxon>Eukaryota</taxon>
        <taxon>Viridiplantae</taxon>
        <taxon>Streptophyta</taxon>
        <taxon>Embryophyta</taxon>
        <taxon>Tracheophyta</taxon>
        <taxon>Spermatophyta</taxon>
        <taxon>Magnoliopsida</taxon>
        <taxon>eudicotyledons</taxon>
        <taxon>Gunneridae</taxon>
        <taxon>Pentapetalae</taxon>
        <taxon>rosids</taxon>
        <taxon>malvids</taxon>
        <taxon>Malvales</taxon>
        <taxon>Malvaceae</taxon>
        <taxon>Malvoideae</taxon>
        <taxon>Gossypium</taxon>
    </lineage>
</organism>
<dbReference type="Proteomes" id="UP000828251">
    <property type="component" value="Unassembled WGS sequence"/>
</dbReference>
<proteinExistence type="predicted"/>
<name>A0A9D3ZMP0_9ROSI</name>